<evidence type="ECO:0000256" key="4">
    <source>
        <dbReference type="ARBA" id="ARBA00023136"/>
    </source>
</evidence>
<keyword evidence="4 5" id="KW-0472">Membrane</keyword>
<name>A0A8J6C8Z5_DIALT</name>
<feature type="transmembrane region" description="Helical" evidence="5">
    <location>
        <begin position="315"/>
        <end position="338"/>
    </location>
</feature>
<dbReference type="Gene3D" id="1.10.357.140">
    <property type="entry name" value="UbiA prenyltransferase"/>
    <property type="match status" value="1"/>
</dbReference>
<keyword evidence="3 5" id="KW-1133">Transmembrane helix</keyword>
<keyword evidence="7" id="KW-1185">Reference proteome</keyword>
<feature type="transmembrane region" description="Helical" evidence="5">
    <location>
        <begin position="195"/>
        <end position="216"/>
    </location>
</feature>
<protein>
    <submittedName>
        <fullName evidence="6">Uncharacterized protein</fullName>
    </submittedName>
</protein>
<feature type="transmembrane region" description="Helical" evidence="5">
    <location>
        <begin position="282"/>
        <end position="303"/>
    </location>
</feature>
<evidence type="ECO:0000313" key="6">
    <source>
        <dbReference type="EMBL" id="KAG8458933.1"/>
    </source>
</evidence>
<dbReference type="PANTHER" id="PTHR42723:SF1">
    <property type="entry name" value="CHLOROPHYLL SYNTHASE, CHLOROPLASTIC"/>
    <property type="match status" value="1"/>
</dbReference>
<dbReference type="Pfam" id="PF01040">
    <property type="entry name" value="UbiA"/>
    <property type="match status" value="1"/>
</dbReference>
<dbReference type="OMA" id="LIWHREV"/>
<sequence>MLVWCALYWAGAGAWSVAPVSPLARSFAPSPRAPGRPSLTHAVAREAGTDAAGTLAALWQMARPRTLPQSVVLLLFGAYGAELNANFLFRAAARRELCLLAATVVLTTATSMLVNDYHDFALGVDTAESRAERALVRGSVTPEVVKAVCKCLYAVHILLTLLVREPSVRLCVYANTLATFLYSKWFKPVPIVKNALCATVISTTVALGATVVTGSLGAAVRSVWKLMLLVGCGIAHREMVMDVDDMRADGKAGVRTVPVLVGARPALALSCAPLALPIAASIAGRGISVLAVLPLVAMCALAARAAAEQAGSAGFHTSVGCAVELAPLFILLSLAGALRT</sequence>
<dbReference type="OrthoDB" id="10022113at2759"/>
<dbReference type="EMBL" id="JAGTXO010000046">
    <property type="protein sequence ID" value="KAG8458933.1"/>
    <property type="molecule type" value="Genomic_DNA"/>
</dbReference>
<dbReference type="InterPro" id="IPR000537">
    <property type="entry name" value="UbiA_prenyltransferase"/>
</dbReference>
<dbReference type="Proteomes" id="UP000751190">
    <property type="component" value="Unassembled WGS sequence"/>
</dbReference>
<reference evidence="6" key="1">
    <citation type="submission" date="2021-05" db="EMBL/GenBank/DDBJ databases">
        <title>The genome of the haptophyte Pavlova lutheri (Diacronema luteri, Pavlovales) - a model for lipid biosynthesis in eukaryotic algae.</title>
        <authorList>
            <person name="Hulatt C.J."/>
            <person name="Posewitz M.C."/>
        </authorList>
    </citation>
    <scope>NUCLEOTIDE SEQUENCE</scope>
    <source>
        <strain evidence="6">NIVA-4/92</strain>
    </source>
</reference>
<dbReference type="GO" id="GO:0009234">
    <property type="term" value="P:menaquinone biosynthetic process"/>
    <property type="evidence" value="ECO:0007669"/>
    <property type="project" value="UniProtKB-UniPathway"/>
</dbReference>
<accession>A0A8J6C8Z5</accession>
<organism evidence="6 7">
    <name type="scientific">Diacronema lutheri</name>
    <name type="common">Unicellular marine alga</name>
    <name type="synonym">Monochrysis lutheri</name>
    <dbReference type="NCBI Taxonomy" id="2081491"/>
    <lineage>
        <taxon>Eukaryota</taxon>
        <taxon>Haptista</taxon>
        <taxon>Haptophyta</taxon>
        <taxon>Pavlovophyceae</taxon>
        <taxon>Pavlovales</taxon>
        <taxon>Pavlovaceae</taxon>
        <taxon>Diacronema</taxon>
    </lineage>
</organism>
<evidence type="ECO:0000256" key="1">
    <source>
        <dbReference type="ARBA" id="ARBA00004141"/>
    </source>
</evidence>
<gene>
    <name evidence="6" type="ORF">KFE25_004267</name>
</gene>
<dbReference type="InterPro" id="IPR050475">
    <property type="entry name" value="Prenyltransferase_related"/>
</dbReference>
<comment type="subcellular location">
    <subcellularLocation>
        <location evidence="1">Membrane</location>
        <topology evidence="1">Multi-pass membrane protein</topology>
    </subcellularLocation>
</comment>
<proteinExistence type="predicted"/>
<evidence type="ECO:0000256" key="3">
    <source>
        <dbReference type="ARBA" id="ARBA00022989"/>
    </source>
</evidence>
<dbReference type="UniPathway" id="UPA00079"/>
<feature type="transmembrane region" description="Helical" evidence="5">
    <location>
        <begin position="97"/>
        <end position="114"/>
    </location>
</feature>
<comment type="caution">
    <text evidence="6">The sequence shown here is derived from an EMBL/GenBank/DDBJ whole genome shotgun (WGS) entry which is preliminary data.</text>
</comment>
<dbReference type="InterPro" id="IPR044878">
    <property type="entry name" value="UbiA_sf"/>
</dbReference>
<dbReference type="AlphaFoldDB" id="A0A8J6C8Z5"/>
<dbReference type="GO" id="GO:0016020">
    <property type="term" value="C:membrane"/>
    <property type="evidence" value="ECO:0007669"/>
    <property type="project" value="UniProtKB-SubCell"/>
</dbReference>
<evidence type="ECO:0000256" key="2">
    <source>
        <dbReference type="ARBA" id="ARBA00022692"/>
    </source>
</evidence>
<evidence type="ECO:0000313" key="7">
    <source>
        <dbReference type="Proteomes" id="UP000751190"/>
    </source>
</evidence>
<keyword evidence="2 5" id="KW-0812">Transmembrane</keyword>
<evidence type="ECO:0000256" key="5">
    <source>
        <dbReference type="SAM" id="Phobius"/>
    </source>
</evidence>
<dbReference type="PANTHER" id="PTHR42723">
    <property type="entry name" value="CHLOROPHYLL SYNTHASE"/>
    <property type="match status" value="1"/>
</dbReference>
<dbReference type="GO" id="GO:0016765">
    <property type="term" value="F:transferase activity, transferring alkyl or aryl (other than methyl) groups"/>
    <property type="evidence" value="ECO:0007669"/>
    <property type="project" value="InterPro"/>
</dbReference>